<dbReference type="InterPro" id="IPR013830">
    <property type="entry name" value="SGNH_hydro"/>
</dbReference>
<dbReference type="STRING" id="708187.A0A1Q8RU38"/>
<evidence type="ECO:0000313" key="3">
    <source>
        <dbReference type="EMBL" id="OLN87895.1"/>
    </source>
</evidence>
<dbReference type="SUPFAM" id="SSF52266">
    <property type="entry name" value="SGNH hydrolase"/>
    <property type="match status" value="1"/>
</dbReference>
<keyword evidence="1" id="KW-0732">Signal</keyword>
<dbReference type="Proteomes" id="UP000186583">
    <property type="component" value="Unassembled WGS sequence"/>
</dbReference>
<sequence>MHSKVFLLRWAATLWAASATVHAAPAHELPPRQEGADFNILVGGNVSLRIMPLGASITHGEKSSDGNGYRERLLELLVADGNPVDYVGFNPNGTMADPDNEGWPGYRISQVLDKAKISVPVTLPNLVLINAGTNDCAQDFDPDNAGARTLEMLEYIWDTSTRASIVLSTLLPNGKNTTEACVLRVNEQFKQLVEEQQAKSKKVVLVDMHSDQGVLKSDLVDGTHPSDEGYAKMANIWFEGIKDAASRGWLESPQPLPETKRSE</sequence>
<dbReference type="OrthoDB" id="6123at2759"/>
<dbReference type="EMBL" id="MPGH01000088">
    <property type="protein sequence ID" value="OLN87895.1"/>
    <property type="molecule type" value="Genomic_DNA"/>
</dbReference>
<dbReference type="AlphaFoldDB" id="A0A1Q8RU38"/>
<gene>
    <name evidence="3" type="ORF">CCHL11_00163</name>
</gene>
<accession>A0A1Q8RU38</accession>
<evidence type="ECO:0000313" key="4">
    <source>
        <dbReference type="Proteomes" id="UP000186583"/>
    </source>
</evidence>
<feature type="signal peptide" evidence="1">
    <location>
        <begin position="1"/>
        <end position="23"/>
    </location>
</feature>
<dbReference type="CDD" id="cd01833">
    <property type="entry name" value="XynB_like"/>
    <property type="match status" value="1"/>
</dbReference>
<proteinExistence type="predicted"/>
<reference evidence="3 4" key="1">
    <citation type="submission" date="2016-11" db="EMBL/GenBank/DDBJ databases">
        <title>Draft Genome Assembly of Colletotrichum chlorophyti a pathogen of herbaceous plants.</title>
        <authorList>
            <person name="Gan P."/>
            <person name="Narusaka M."/>
            <person name="Tsushima A."/>
            <person name="Narusaka Y."/>
            <person name="Takano Y."/>
            <person name="Shirasu K."/>
        </authorList>
    </citation>
    <scope>NUCLEOTIDE SEQUENCE [LARGE SCALE GENOMIC DNA]</scope>
    <source>
        <strain evidence="3 4">NTL11</strain>
    </source>
</reference>
<dbReference type="Pfam" id="PF13472">
    <property type="entry name" value="Lipase_GDSL_2"/>
    <property type="match status" value="1"/>
</dbReference>
<dbReference type="InterPro" id="IPR051532">
    <property type="entry name" value="Ester_Hydrolysis_Enzymes"/>
</dbReference>
<comment type="caution">
    <text evidence="3">The sequence shown here is derived from an EMBL/GenBank/DDBJ whole genome shotgun (WGS) entry which is preliminary data.</text>
</comment>
<evidence type="ECO:0000259" key="2">
    <source>
        <dbReference type="Pfam" id="PF13472"/>
    </source>
</evidence>
<dbReference type="Gene3D" id="3.40.50.1110">
    <property type="entry name" value="SGNH hydrolase"/>
    <property type="match status" value="1"/>
</dbReference>
<evidence type="ECO:0000256" key="1">
    <source>
        <dbReference type="SAM" id="SignalP"/>
    </source>
</evidence>
<dbReference type="PANTHER" id="PTHR30383:SF31">
    <property type="entry name" value="SGNH HYDROLASE-TYPE ESTERASE DOMAIN-CONTAINING PROTEIN-RELATED"/>
    <property type="match status" value="1"/>
</dbReference>
<dbReference type="PANTHER" id="PTHR30383">
    <property type="entry name" value="THIOESTERASE 1/PROTEASE 1/LYSOPHOSPHOLIPASE L1"/>
    <property type="match status" value="1"/>
</dbReference>
<keyword evidence="4" id="KW-1185">Reference proteome</keyword>
<feature type="chain" id="PRO_5012073430" description="SGNH hydrolase-type esterase domain-containing protein" evidence="1">
    <location>
        <begin position="24"/>
        <end position="263"/>
    </location>
</feature>
<feature type="domain" description="SGNH hydrolase-type esterase" evidence="2">
    <location>
        <begin position="53"/>
        <end position="231"/>
    </location>
</feature>
<dbReference type="GO" id="GO:0004622">
    <property type="term" value="F:phosphatidylcholine lysophospholipase activity"/>
    <property type="evidence" value="ECO:0007669"/>
    <property type="project" value="TreeGrafter"/>
</dbReference>
<dbReference type="InterPro" id="IPR036514">
    <property type="entry name" value="SGNH_hydro_sf"/>
</dbReference>
<protein>
    <recommendedName>
        <fullName evidence="2">SGNH hydrolase-type esterase domain-containing protein</fullName>
    </recommendedName>
</protein>
<name>A0A1Q8RU38_9PEZI</name>
<organism evidence="3 4">
    <name type="scientific">Colletotrichum chlorophyti</name>
    <dbReference type="NCBI Taxonomy" id="708187"/>
    <lineage>
        <taxon>Eukaryota</taxon>
        <taxon>Fungi</taxon>
        <taxon>Dikarya</taxon>
        <taxon>Ascomycota</taxon>
        <taxon>Pezizomycotina</taxon>
        <taxon>Sordariomycetes</taxon>
        <taxon>Hypocreomycetidae</taxon>
        <taxon>Glomerellales</taxon>
        <taxon>Glomerellaceae</taxon>
        <taxon>Colletotrichum</taxon>
    </lineage>
</organism>